<evidence type="ECO:0000313" key="2">
    <source>
        <dbReference type="EMBL" id="CAD8159991.1"/>
    </source>
</evidence>
<reference evidence="2" key="1">
    <citation type="submission" date="2021-01" db="EMBL/GenBank/DDBJ databases">
        <authorList>
            <consortium name="Genoscope - CEA"/>
            <person name="William W."/>
        </authorList>
    </citation>
    <scope>NUCLEOTIDE SEQUENCE</scope>
</reference>
<feature type="transmembrane region" description="Helical" evidence="1">
    <location>
        <begin position="92"/>
        <end position="112"/>
    </location>
</feature>
<feature type="transmembrane region" description="Helical" evidence="1">
    <location>
        <begin position="60"/>
        <end position="80"/>
    </location>
</feature>
<organism evidence="2 3">
    <name type="scientific">Paramecium octaurelia</name>
    <dbReference type="NCBI Taxonomy" id="43137"/>
    <lineage>
        <taxon>Eukaryota</taxon>
        <taxon>Sar</taxon>
        <taxon>Alveolata</taxon>
        <taxon>Ciliophora</taxon>
        <taxon>Intramacronucleata</taxon>
        <taxon>Oligohymenophorea</taxon>
        <taxon>Peniculida</taxon>
        <taxon>Parameciidae</taxon>
        <taxon>Paramecium</taxon>
    </lineage>
</organism>
<dbReference type="EMBL" id="CAJJDP010000037">
    <property type="protein sequence ID" value="CAD8159991.1"/>
    <property type="molecule type" value="Genomic_DNA"/>
</dbReference>
<evidence type="ECO:0000313" key="3">
    <source>
        <dbReference type="Proteomes" id="UP000683925"/>
    </source>
</evidence>
<comment type="caution">
    <text evidence="2">The sequence shown here is derived from an EMBL/GenBank/DDBJ whole genome shotgun (WGS) entry which is preliminary data.</text>
</comment>
<gene>
    <name evidence="2" type="ORF">POCTA_138.1.T0370282</name>
</gene>
<protein>
    <recommendedName>
        <fullName evidence="4">Transmembrane protein</fullName>
    </recommendedName>
</protein>
<evidence type="ECO:0000256" key="1">
    <source>
        <dbReference type="SAM" id="Phobius"/>
    </source>
</evidence>
<dbReference type="PANTHER" id="PTHR38934:SF6">
    <property type="entry name" value="CHROMOSOME UNDETERMINED SCAFFOLD_176, WHOLE GENOME SHOTGUN SEQUENCE"/>
    <property type="match status" value="1"/>
</dbReference>
<feature type="transmembrane region" description="Helical" evidence="1">
    <location>
        <begin position="29"/>
        <end position="48"/>
    </location>
</feature>
<name>A0A8S1U2T1_PAROT</name>
<dbReference type="PANTHER" id="PTHR38934">
    <property type="entry name" value="HYPHALLY REGULATED CELL WALL PROTEIN 1"/>
    <property type="match status" value="1"/>
</dbReference>
<keyword evidence="1" id="KW-0812">Transmembrane</keyword>
<evidence type="ECO:0008006" key="4">
    <source>
        <dbReference type="Google" id="ProtNLM"/>
    </source>
</evidence>
<keyword evidence="1" id="KW-1133">Transmembrane helix</keyword>
<dbReference type="Proteomes" id="UP000683925">
    <property type="component" value="Unassembled WGS sequence"/>
</dbReference>
<dbReference type="AlphaFoldDB" id="A0A8S1U2T1"/>
<keyword evidence="3" id="KW-1185">Reference proteome</keyword>
<sequence>MWVMQYNTVLLIKKIFYIHVIVAMQQSGLYQSIAVALQSSIFCVYLVVQQPLSKIDDLRKALVTEAGMFLNSLSFILYSVNQQFQFNQETLFYLGWINIGTYTIIVSSNLLIDGFAQFKIVYAKIKKAFNNFIQSQLPQQSRIQPIFI</sequence>
<proteinExistence type="predicted"/>
<keyword evidence="1" id="KW-0472">Membrane</keyword>
<accession>A0A8S1U2T1</accession>